<dbReference type="EMBL" id="JAGPUO010000010">
    <property type="protein sequence ID" value="KAG5660166.1"/>
    <property type="molecule type" value="Genomic_DNA"/>
</dbReference>
<reference evidence="5" key="1">
    <citation type="submission" date="2021-04" db="EMBL/GenBank/DDBJ databases">
        <title>Draft genome of Fusarium avenaceum strain F156N33, isolated from an atmospheric sample in Virginia.</title>
        <authorList>
            <person name="Yang S."/>
            <person name="Vinatzer B.A."/>
            <person name="Coleman J."/>
        </authorList>
    </citation>
    <scope>NUCLEOTIDE SEQUENCE</scope>
    <source>
        <strain evidence="5">F156N33</strain>
    </source>
</reference>
<proteinExistence type="predicted"/>
<evidence type="ECO:0000256" key="1">
    <source>
        <dbReference type="ARBA" id="ARBA00022741"/>
    </source>
</evidence>
<dbReference type="SUPFAM" id="SSF52540">
    <property type="entry name" value="P-loop containing nucleoside triphosphate hydrolases"/>
    <property type="match status" value="1"/>
</dbReference>
<dbReference type="Gene3D" id="3.40.50.300">
    <property type="entry name" value="P-loop containing nucleotide triphosphate hydrolases"/>
    <property type="match status" value="1"/>
</dbReference>
<dbReference type="PROSITE" id="PS51417">
    <property type="entry name" value="ARF"/>
    <property type="match status" value="1"/>
</dbReference>
<dbReference type="SMART" id="SM00177">
    <property type="entry name" value="ARF"/>
    <property type="match status" value="1"/>
</dbReference>
<dbReference type="GO" id="GO:0046872">
    <property type="term" value="F:metal ion binding"/>
    <property type="evidence" value="ECO:0007669"/>
    <property type="project" value="UniProtKB-KW"/>
</dbReference>
<keyword evidence="4" id="KW-0460">Magnesium</keyword>
<dbReference type="Proteomes" id="UP000782241">
    <property type="component" value="Unassembled WGS sequence"/>
</dbReference>
<organism evidence="5 6">
    <name type="scientific">Fusarium avenaceum</name>
    <dbReference type="NCBI Taxonomy" id="40199"/>
    <lineage>
        <taxon>Eukaryota</taxon>
        <taxon>Fungi</taxon>
        <taxon>Dikarya</taxon>
        <taxon>Ascomycota</taxon>
        <taxon>Pezizomycotina</taxon>
        <taxon>Sordariomycetes</taxon>
        <taxon>Hypocreomycetidae</taxon>
        <taxon>Hypocreales</taxon>
        <taxon>Nectriaceae</taxon>
        <taxon>Fusarium</taxon>
        <taxon>Fusarium tricinctum species complex</taxon>
    </lineage>
</organism>
<keyword evidence="2 3" id="KW-0342">GTP-binding</keyword>
<feature type="binding site" evidence="3">
    <location>
        <begin position="43"/>
        <end position="50"/>
    </location>
    <ligand>
        <name>GTP</name>
        <dbReference type="ChEBI" id="CHEBI:37565"/>
    </ligand>
</feature>
<dbReference type="InterPro" id="IPR027417">
    <property type="entry name" value="P-loop_NTPase"/>
</dbReference>
<keyword evidence="1 3" id="KW-0547">Nucleotide-binding</keyword>
<name>A0A9P7KV88_9HYPO</name>
<protein>
    <submittedName>
        <fullName evidence="5">Uncharacterized protein</fullName>
    </submittedName>
</protein>
<dbReference type="InterPro" id="IPR024156">
    <property type="entry name" value="Small_GTPase_ARF"/>
</dbReference>
<evidence type="ECO:0000256" key="4">
    <source>
        <dbReference type="PIRSR" id="PIRSR606689-2"/>
    </source>
</evidence>
<dbReference type="Pfam" id="PF00025">
    <property type="entry name" value="Arf"/>
    <property type="match status" value="1"/>
</dbReference>
<dbReference type="AlphaFoldDB" id="A0A9P7KV88"/>
<dbReference type="PANTHER" id="PTHR11711">
    <property type="entry name" value="ADP RIBOSYLATION FACTOR-RELATED"/>
    <property type="match status" value="1"/>
</dbReference>
<dbReference type="InterPro" id="IPR006689">
    <property type="entry name" value="Small_GTPase_ARF/SAR"/>
</dbReference>
<gene>
    <name evidence="5" type="ORF">KAF25_003688</name>
</gene>
<evidence type="ECO:0000313" key="5">
    <source>
        <dbReference type="EMBL" id="KAG5660166.1"/>
    </source>
</evidence>
<accession>A0A9P7KV88</accession>
<keyword evidence="4" id="KW-0479">Metal-binding</keyword>
<dbReference type="SMART" id="SM00178">
    <property type="entry name" value="SAR"/>
    <property type="match status" value="1"/>
</dbReference>
<sequence length="228" mass="25599">MISNMITFARQLLASIGLCKLALKPITHQLTKLPGCRTIMISGLDNAGKSTLLANHLCINKDDISFIGKSIHLDIKVCNYHNITFKVLDVGISRPASIRRRERLHLNEANAIIWVVDTHDHDRKVEAREELVRTAFHNHGTPVLILANKQDLDGTWTVEQTVKYFIHDISSYYVGRPHAVFGTNIKTGEGLKEAFDWFNTAIEGCVKFEADIAEKTPVLSEKAILNLD</sequence>
<comment type="caution">
    <text evidence="5">The sequence shown here is derived from an EMBL/GenBank/DDBJ whole genome shotgun (WGS) entry which is preliminary data.</text>
</comment>
<evidence type="ECO:0000256" key="2">
    <source>
        <dbReference type="ARBA" id="ARBA00023134"/>
    </source>
</evidence>
<evidence type="ECO:0000256" key="3">
    <source>
        <dbReference type="PIRSR" id="PIRSR606689-1"/>
    </source>
</evidence>
<dbReference type="GO" id="GO:0003924">
    <property type="term" value="F:GTPase activity"/>
    <property type="evidence" value="ECO:0007669"/>
    <property type="project" value="InterPro"/>
</dbReference>
<keyword evidence="6" id="KW-1185">Reference proteome</keyword>
<feature type="binding site" evidence="3">
    <location>
        <begin position="148"/>
        <end position="151"/>
    </location>
    <ligand>
        <name>GTP</name>
        <dbReference type="ChEBI" id="CHEBI:37565"/>
    </ligand>
</feature>
<dbReference type="GO" id="GO:0005525">
    <property type="term" value="F:GTP binding"/>
    <property type="evidence" value="ECO:0007669"/>
    <property type="project" value="UniProtKB-KW"/>
</dbReference>
<evidence type="ECO:0000313" key="6">
    <source>
        <dbReference type="Proteomes" id="UP000782241"/>
    </source>
</evidence>
<feature type="binding site" evidence="4">
    <location>
        <position position="70"/>
    </location>
    <ligand>
        <name>Mg(2+)</name>
        <dbReference type="ChEBI" id="CHEBI:18420"/>
    </ligand>
</feature>
<feature type="binding site" evidence="4">
    <location>
        <position position="50"/>
    </location>
    <ligand>
        <name>Mg(2+)</name>
        <dbReference type="ChEBI" id="CHEBI:18420"/>
    </ligand>
</feature>